<accession>A0ABU6VWK1</accession>
<name>A0ABU6VWK1_9FABA</name>
<reference evidence="1 2" key="1">
    <citation type="journal article" date="2023" name="Plants (Basel)">
        <title>Bridging the Gap: Combining Genomics and Transcriptomics Approaches to Understand Stylosanthes scabra, an Orphan Legume from the Brazilian Caatinga.</title>
        <authorList>
            <person name="Ferreira-Neto J.R.C."/>
            <person name="da Silva M.D."/>
            <person name="Binneck E."/>
            <person name="de Melo N.F."/>
            <person name="da Silva R.H."/>
            <person name="de Melo A.L.T.M."/>
            <person name="Pandolfi V."/>
            <person name="Bustamante F.O."/>
            <person name="Brasileiro-Vidal A.C."/>
            <person name="Benko-Iseppon A.M."/>
        </authorList>
    </citation>
    <scope>NUCLEOTIDE SEQUENCE [LARGE SCALE GENOMIC DNA]</scope>
    <source>
        <tissue evidence="1">Leaves</tissue>
    </source>
</reference>
<evidence type="ECO:0000313" key="2">
    <source>
        <dbReference type="Proteomes" id="UP001341840"/>
    </source>
</evidence>
<gene>
    <name evidence="1" type="ORF">PIB30_087347</name>
</gene>
<proteinExistence type="predicted"/>
<protein>
    <submittedName>
        <fullName evidence="1">Uncharacterized protein</fullName>
    </submittedName>
</protein>
<comment type="caution">
    <text evidence="1">The sequence shown here is derived from an EMBL/GenBank/DDBJ whole genome shotgun (WGS) entry which is preliminary data.</text>
</comment>
<dbReference type="Proteomes" id="UP001341840">
    <property type="component" value="Unassembled WGS sequence"/>
</dbReference>
<dbReference type="EMBL" id="JASCZI010152569">
    <property type="protein sequence ID" value="MED6176348.1"/>
    <property type="molecule type" value="Genomic_DNA"/>
</dbReference>
<evidence type="ECO:0000313" key="1">
    <source>
        <dbReference type="EMBL" id="MED6176348.1"/>
    </source>
</evidence>
<organism evidence="1 2">
    <name type="scientific">Stylosanthes scabra</name>
    <dbReference type="NCBI Taxonomy" id="79078"/>
    <lineage>
        <taxon>Eukaryota</taxon>
        <taxon>Viridiplantae</taxon>
        <taxon>Streptophyta</taxon>
        <taxon>Embryophyta</taxon>
        <taxon>Tracheophyta</taxon>
        <taxon>Spermatophyta</taxon>
        <taxon>Magnoliopsida</taxon>
        <taxon>eudicotyledons</taxon>
        <taxon>Gunneridae</taxon>
        <taxon>Pentapetalae</taxon>
        <taxon>rosids</taxon>
        <taxon>fabids</taxon>
        <taxon>Fabales</taxon>
        <taxon>Fabaceae</taxon>
        <taxon>Papilionoideae</taxon>
        <taxon>50 kb inversion clade</taxon>
        <taxon>dalbergioids sensu lato</taxon>
        <taxon>Dalbergieae</taxon>
        <taxon>Pterocarpus clade</taxon>
        <taxon>Stylosanthes</taxon>
    </lineage>
</organism>
<sequence>MRMMMSEGFTRLSERIDGLDTHMTSRDGDIRSLRDEFRSFKGEDVAFDPPEHQDGFGYTHILHGLVINPLKVDNYLMREIVGFDIRVDQTRRQGTTTSTSNYALKHSSSIPQAHKERTALIPKIVTPQYG</sequence>
<keyword evidence="2" id="KW-1185">Reference proteome</keyword>